<evidence type="ECO:0000313" key="2">
    <source>
        <dbReference type="Proteomes" id="UP001064048"/>
    </source>
</evidence>
<organism evidence="1 2">
    <name type="scientific">Choristoneura fumiferana</name>
    <name type="common">Spruce budworm moth</name>
    <name type="synonym">Archips fumiferana</name>
    <dbReference type="NCBI Taxonomy" id="7141"/>
    <lineage>
        <taxon>Eukaryota</taxon>
        <taxon>Metazoa</taxon>
        <taxon>Ecdysozoa</taxon>
        <taxon>Arthropoda</taxon>
        <taxon>Hexapoda</taxon>
        <taxon>Insecta</taxon>
        <taxon>Pterygota</taxon>
        <taxon>Neoptera</taxon>
        <taxon>Endopterygota</taxon>
        <taxon>Lepidoptera</taxon>
        <taxon>Glossata</taxon>
        <taxon>Ditrysia</taxon>
        <taxon>Tortricoidea</taxon>
        <taxon>Tortricidae</taxon>
        <taxon>Tortricinae</taxon>
        <taxon>Choristoneura</taxon>
    </lineage>
</organism>
<reference evidence="1 2" key="1">
    <citation type="journal article" date="2022" name="Genome Biol. Evol.">
        <title>The Spruce Budworm Genome: Reconstructing the Evolutionary History of Antifreeze Proteins.</title>
        <authorList>
            <person name="Beliveau C."/>
            <person name="Gagne P."/>
            <person name="Picq S."/>
            <person name="Vernygora O."/>
            <person name="Keeling C.I."/>
            <person name="Pinkney K."/>
            <person name="Doucet D."/>
            <person name="Wen F."/>
            <person name="Johnston J.S."/>
            <person name="Maaroufi H."/>
            <person name="Boyle B."/>
            <person name="Laroche J."/>
            <person name="Dewar K."/>
            <person name="Juretic N."/>
            <person name="Blackburn G."/>
            <person name="Nisole A."/>
            <person name="Brunet B."/>
            <person name="Brandao M."/>
            <person name="Lumley L."/>
            <person name="Duan J."/>
            <person name="Quan G."/>
            <person name="Lucarotti C.J."/>
            <person name="Roe A.D."/>
            <person name="Sperling F.A.H."/>
            <person name="Levesque R.C."/>
            <person name="Cusson M."/>
        </authorList>
    </citation>
    <scope>NUCLEOTIDE SEQUENCE [LARGE SCALE GENOMIC DNA]</scope>
    <source>
        <strain evidence="1">Glfc:IPQL:Cfum</strain>
    </source>
</reference>
<dbReference type="Proteomes" id="UP001064048">
    <property type="component" value="Chromosome 6"/>
</dbReference>
<gene>
    <name evidence="1" type="ORF">MSG28_004031</name>
</gene>
<name>A0ACC0KHM2_CHOFU</name>
<sequence>MVGNEGGGGDPLAPGTKRSRTMDSEKKSGGGGYSIIFLLCSNVTDVLSLITRPRSAAANSAAVVVLVIITIKNAITKRAFLRLPIKMQKMMEKKSKITYSSIVNTKNAVDFPPLKTTQPTVQNVNSDVNKPLYTTVNKTQNQTKVTSVADVKTQLLAGDFNAHHIAFGCVSTKGRGQQLFDMIDECNLCILNDGSFTTLNYPNRNPSAIDVSLISPCIALFVSVLKPDKSPDCADSYRPISLSSCIGKVFENMGKMSPRLFVESNSIIPHVQYGFRRGAFCSTPIRAMEVETTIMPLVLRRLLLAERHSVKLLASNNQNIIKKIIPCELDCHDPMTTGADLLNGQAPKVSRILLEMRKKFPSLRKGLEISFMWIPSHKGITGNEIADKAAYDGINAIDVSLIVNIPVTDCYAAIKHDIQKLWQEFWKKDQEVKGKWYGSIQQDLPVKPWYISSNLEMDGSYDEIISDSPFFVELKNEYNNLFQHCITQSWIICVPRVGSLSTRVFTVEDFCAHILVPSDELPETHFTTLKEKQVTVTNKVITLEVTKALPLQSHILFEETFYTEDFIKYKVWCIENPLEPTTVTDDNAIAKEYLSSINNCIDLLWTQAAGRQVLDQIEQNVQIFIKKNPTLPVAIGLLRDSVSELYTQCLQTVLQNRRIREKSKSCKQILENIKLAVECYMQHLLFNHLFQTICTSCAYEDSHLNKKIRNMSDIQLRDLDIKKDLYHAVPKARHLLSKIDTYNTVLEKVLCVKRALNAINKKDSSNNVVLLTADDLLPVFVFLVIKSGLPNWYSQLMYLKEFRFSGMGKGDGDESAFLITTLEAVIEHIQSGALAGPPDPEAYYYESNLTEDNLKDEKPRRGSLTESISTSDVGGDETLEYIFELIKVNHTDQIRAILERNQKHLQKLQKNENSILKKILYDDRSDCSDGGSDDDNEEGIYDESEMYQKLCHPLCSCKKCCRKISKRLLKSSPTVTSRDSHGLTPLHVACIHGKAAIVELLIEMNSDVNATDLNECTPLHYAASRGHQNALLLLVHSGANVNQANIDKNTPLHLAVNNGHLNCVKALIYFSEHSRKKITINCTNQSGNTPLHLASKWGYEGIAKLLIENGAEPSLQNRYSKTAFDYAHNLRILKVLKTCTPNLIEYIHISSPNIQPLECKQDNEVTMKLNSLKINDGDKATKTIENLKTLEKISKAISYGDVKLACFYLNINYEDYTDTNSNTSTALCHPLCECQSCRRKTSAKSSYSVNFADSNGFTALHFAARCGLDELCSILILNNADVNCANKKGQTPLHLAASNNKTAVMQMLLNNGSDINAIDYAGNTPLHDASHLGNIGAAKILISFNPNIHICNGSEKTALDVAKDKVHLTIIDLIEKYTKS</sequence>
<evidence type="ECO:0000313" key="1">
    <source>
        <dbReference type="EMBL" id="KAI8435805.1"/>
    </source>
</evidence>
<dbReference type="EMBL" id="CM046106">
    <property type="protein sequence ID" value="KAI8435805.1"/>
    <property type="molecule type" value="Genomic_DNA"/>
</dbReference>
<comment type="caution">
    <text evidence="1">The sequence shown here is derived from an EMBL/GenBank/DDBJ whole genome shotgun (WGS) entry which is preliminary data.</text>
</comment>
<proteinExistence type="predicted"/>
<protein>
    <submittedName>
        <fullName evidence="1">Uncharacterized protein</fullName>
    </submittedName>
</protein>
<accession>A0ACC0KHM2</accession>
<keyword evidence="2" id="KW-1185">Reference proteome</keyword>